<dbReference type="Pfam" id="PF12960">
    <property type="entry name" value="DUF3849"/>
    <property type="match status" value="1"/>
</dbReference>
<evidence type="ECO:0000313" key="4">
    <source>
        <dbReference type="Proteomes" id="UP000824109"/>
    </source>
</evidence>
<feature type="compositionally biased region" description="Basic and acidic residues" evidence="1">
    <location>
        <begin position="146"/>
        <end position="170"/>
    </location>
</feature>
<evidence type="ECO:0000256" key="1">
    <source>
        <dbReference type="SAM" id="MobiDB-lite"/>
    </source>
</evidence>
<dbReference type="Proteomes" id="UP000824109">
    <property type="component" value="Unassembled WGS sequence"/>
</dbReference>
<proteinExistence type="predicted"/>
<reference evidence="3" key="2">
    <citation type="journal article" date="2021" name="PeerJ">
        <title>Extensive microbial diversity within the chicken gut microbiome revealed by metagenomics and culture.</title>
        <authorList>
            <person name="Gilroy R."/>
            <person name="Ravi A."/>
            <person name="Getino M."/>
            <person name="Pursley I."/>
            <person name="Horton D.L."/>
            <person name="Alikhan N.F."/>
            <person name="Baker D."/>
            <person name="Gharbi K."/>
            <person name="Hall N."/>
            <person name="Watson M."/>
            <person name="Adriaenssens E.M."/>
            <person name="Foster-Nyarko E."/>
            <person name="Jarju S."/>
            <person name="Secka A."/>
            <person name="Antonio M."/>
            <person name="Oren A."/>
            <person name="Chaudhuri R.R."/>
            <person name="La Ragione R."/>
            <person name="Hildebrand F."/>
            <person name="Pallen M.J."/>
        </authorList>
    </citation>
    <scope>NUCLEOTIDE SEQUENCE</scope>
    <source>
        <strain evidence="3">USAMLcec3-3695</strain>
    </source>
</reference>
<feature type="region of interest" description="Disordered" evidence="1">
    <location>
        <begin position="143"/>
        <end position="170"/>
    </location>
</feature>
<comment type="caution">
    <text evidence="3">The sequence shown here is derived from an EMBL/GenBank/DDBJ whole genome shotgun (WGS) entry which is preliminary data.</text>
</comment>
<organism evidence="3 4">
    <name type="scientific">Candidatus Ornithomonoglobus merdipullorum</name>
    <dbReference type="NCBI Taxonomy" id="2840895"/>
    <lineage>
        <taxon>Bacteria</taxon>
        <taxon>Bacillati</taxon>
        <taxon>Bacillota</taxon>
        <taxon>Clostridia</taxon>
        <taxon>Candidatus Ornithomonoglobus</taxon>
    </lineage>
</organism>
<dbReference type="AlphaFoldDB" id="A0A9D1M9X8"/>
<gene>
    <name evidence="3" type="ORF">IAA61_00540</name>
</gene>
<evidence type="ECO:0000313" key="3">
    <source>
        <dbReference type="EMBL" id="HIU56280.1"/>
    </source>
</evidence>
<protein>
    <submittedName>
        <fullName evidence="3">DUF3849 domain-containing protein</fullName>
    </submittedName>
</protein>
<name>A0A9D1M9X8_9FIRM</name>
<dbReference type="InterPro" id="IPR024383">
    <property type="entry name" value="DUF3849"/>
</dbReference>
<sequence length="170" mass="19028">MNKIPIYDKTAAYAKENNELEAYRASRKANAECSMAISEAANSNYSDNTFNSAAALKKVAAEFSLERIAVVVAVSIRDKDHDGRLSKENKAWAKSVPFPKDMDDWGRDRNSLCAVQDVHPGILNIFADAVRKELEQTKTIPLKKPSLVEKLSRPLPHKETKDAKPNDKER</sequence>
<feature type="domain" description="DUF3849" evidence="2">
    <location>
        <begin position="6"/>
        <end position="134"/>
    </location>
</feature>
<reference evidence="3" key="1">
    <citation type="submission" date="2020-10" db="EMBL/GenBank/DDBJ databases">
        <authorList>
            <person name="Gilroy R."/>
        </authorList>
    </citation>
    <scope>NUCLEOTIDE SEQUENCE</scope>
    <source>
        <strain evidence="3">USAMLcec3-3695</strain>
    </source>
</reference>
<accession>A0A9D1M9X8</accession>
<dbReference type="EMBL" id="DVNB01000006">
    <property type="protein sequence ID" value="HIU56280.1"/>
    <property type="molecule type" value="Genomic_DNA"/>
</dbReference>
<evidence type="ECO:0000259" key="2">
    <source>
        <dbReference type="Pfam" id="PF12960"/>
    </source>
</evidence>